<accession>C3NLK2</accession>
<dbReference type="HOGENOM" id="CLU_2968622_0_0_2"/>
<protein>
    <submittedName>
        <fullName evidence="1">Uncharacterized protein</fullName>
    </submittedName>
</protein>
<sequence length="58" mass="6687">MIVLLDLTKVLKTIAFTNVYHKINRVIYSPEICVLLLINNNSKKGKKFSLKYGKSVYI</sequence>
<dbReference type="KEGG" id="sin:YN1551_2632"/>
<reference evidence="1 2" key="1">
    <citation type="journal article" date="2009" name="Proc. Natl. Acad. Sci. U.S.A.">
        <title>Biogeography of the Sulfolobus islandicus pan-genome.</title>
        <authorList>
            <person name="Reno M.L."/>
            <person name="Held N.L."/>
            <person name="Fields C.J."/>
            <person name="Burke P.V."/>
            <person name="Whitaker R.J."/>
        </authorList>
    </citation>
    <scope>NUCLEOTIDE SEQUENCE [LARGE SCALE GENOMIC DNA]</scope>
    <source>
        <strain evidence="2">Y.N.15.51 / Yellowstone #2</strain>
    </source>
</reference>
<dbReference type="Proteomes" id="UP000006818">
    <property type="component" value="Chromosome"/>
</dbReference>
<dbReference type="AlphaFoldDB" id="C3NLK2"/>
<evidence type="ECO:0000313" key="2">
    <source>
        <dbReference type="Proteomes" id="UP000006818"/>
    </source>
</evidence>
<organism evidence="1 2">
    <name type="scientific">Saccharolobus islandicus (strain Y.N.15.51 / Yellowstone #2)</name>
    <name type="common">Sulfolobus islandicus</name>
    <dbReference type="NCBI Taxonomy" id="419942"/>
    <lineage>
        <taxon>Archaea</taxon>
        <taxon>Thermoproteota</taxon>
        <taxon>Thermoprotei</taxon>
        <taxon>Sulfolobales</taxon>
        <taxon>Sulfolobaceae</taxon>
        <taxon>Saccharolobus</taxon>
    </lineage>
</organism>
<gene>
    <name evidence="1" type="ordered locus">YN1551_2632</name>
</gene>
<evidence type="ECO:0000313" key="1">
    <source>
        <dbReference type="EMBL" id="ACP49555.1"/>
    </source>
</evidence>
<proteinExistence type="predicted"/>
<name>C3NLK2_SACI1</name>
<dbReference type="EMBL" id="CP001404">
    <property type="protein sequence ID" value="ACP49555.1"/>
    <property type="molecule type" value="Genomic_DNA"/>
</dbReference>